<dbReference type="PANTHER" id="PTHR11839:SF18">
    <property type="entry name" value="NUDIX HYDROLASE DOMAIN-CONTAINING PROTEIN"/>
    <property type="match status" value="1"/>
</dbReference>
<dbReference type="InterPro" id="IPR015797">
    <property type="entry name" value="NUDIX_hydrolase-like_dom_sf"/>
</dbReference>
<accession>A0A428ZE56</accession>
<dbReference type="PANTHER" id="PTHR11839">
    <property type="entry name" value="UDP/ADP-SUGAR PYROPHOSPHATASE"/>
    <property type="match status" value="1"/>
</dbReference>
<evidence type="ECO:0000313" key="6">
    <source>
        <dbReference type="Proteomes" id="UP000287547"/>
    </source>
</evidence>
<dbReference type="SUPFAM" id="SSF55811">
    <property type="entry name" value="Nudix"/>
    <property type="match status" value="1"/>
</dbReference>
<comment type="caution">
    <text evidence="5">The sequence shown here is derived from an EMBL/GenBank/DDBJ whole genome shotgun (WGS) entry which is preliminary data.</text>
</comment>
<protein>
    <submittedName>
        <fullName evidence="5">NUDIX hydrolase</fullName>
    </submittedName>
</protein>
<dbReference type="Pfam" id="PF00293">
    <property type="entry name" value="NUDIX"/>
    <property type="match status" value="1"/>
</dbReference>
<name>A0A428ZE56_KIBAR</name>
<dbReference type="GO" id="GO:0019693">
    <property type="term" value="P:ribose phosphate metabolic process"/>
    <property type="evidence" value="ECO:0007669"/>
    <property type="project" value="TreeGrafter"/>
</dbReference>
<dbReference type="InterPro" id="IPR000086">
    <property type="entry name" value="NUDIX_hydrolase_dom"/>
</dbReference>
<sequence>MWKPYGARTVYNNRWVNVSLVDVQPPRGGERFEHHVVRLDRVAVALIVNRHNEALMLWRQRFVVNQWGYELLGGLVEPSEDPATTAAREAEEESGWRPVGPPEHLTTFQPLPGIVDAQVDVYLWRDAEQVGQPSDPDETGRLEWVALDRVPDLVRSGQLLGAGTVIALLHYLTMRDS</sequence>
<organism evidence="5 6">
    <name type="scientific">Kibdelosporangium aridum</name>
    <dbReference type="NCBI Taxonomy" id="2030"/>
    <lineage>
        <taxon>Bacteria</taxon>
        <taxon>Bacillati</taxon>
        <taxon>Actinomycetota</taxon>
        <taxon>Actinomycetes</taxon>
        <taxon>Pseudonocardiales</taxon>
        <taxon>Pseudonocardiaceae</taxon>
        <taxon>Kibdelosporangium</taxon>
    </lineage>
</organism>
<dbReference type="PROSITE" id="PS00893">
    <property type="entry name" value="NUDIX_BOX"/>
    <property type="match status" value="1"/>
</dbReference>
<gene>
    <name evidence="5" type="ORF">DMH04_14510</name>
</gene>
<dbReference type="AlphaFoldDB" id="A0A428ZE56"/>
<dbReference type="Gene3D" id="3.90.79.10">
    <property type="entry name" value="Nucleoside Triphosphate Pyrophosphohydrolase"/>
    <property type="match status" value="1"/>
</dbReference>
<evidence type="ECO:0000259" key="4">
    <source>
        <dbReference type="PROSITE" id="PS51462"/>
    </source>
</evidence>
<evidence type="ECO:0000313" key="5">
    <source>
        <dbReference type="EMBL" id="RSM86367.1"/>
    </source>
</evidence>
<dbReference type="GO" id="GO:0006753">
    <property type="term" value="P:nucleoside phosphate metabolic process"/>
    <property type="evidence" value="ECO:0007669"/>
    <property type="project" value="TreeGrafter"/>
</dbReference>
<dbReference type="GO" id="GO:0016787">
    <property type="term" value="F:hydrolase activity"/>
    <property type="evidence" value="ECO:0007669"/>
    <property type="project" value="UniProtKB-KW"/>
</dbReference>
<proteinExistence type="predicted"/>
<comment type="cofactor">
    <cofactor evidence="1">
        <name>Mg(2+)</name>
        <dbReference type="ChEBI" id="CHEBI:18420"/>
    </cofactor>
</comment>
<dbReference type="PROSITE" id="PS51462">
    <property type="entry name" value="NUDIX"/>
    <property type="match status" value="1"/>
</dbReference>
<dbReference type="InterPro" id="IPR020084">
    <property type="entry name" value="NUDIX_hydrolase_CS"/>
</dbReference>
<evidence type="ECO:0000256" key="2">
    <source>
        <dbReference type="ARBA" id="ARBA00022801"/>
    </source>
</evidence>
<evidence type="ECO:0000256" key="3">
    <source>
        <dbReference type="SAM" id="MobiDB-lite"/>
    </source>
</evidence>
<dbReference type="GO" id="GO:0005829">
    <property type="term" value="C:cytosol"/>
    <property type="evidence" value="ECO:0007669"/>
    <property type="project" value="TreeGrafter"/>
</dbReference>
<keyword evidence="2 5" id="KW-0378">Hydrolase</keyword>
<evidence type="ECO:0000256" key="1">
    <source>
        <dbReference type="ARBA" id="ARBA00001946"/>
    </source>
</evidence>
<dbReference type="Proteomes" id="UP000287547">
    <property type="component" value="Unassembled WGS sequence"/>
</dbReference>
<dbReference type="CDD" id="cd03424">
    <property type="entry name" value="NUDIX_ADPRase_Nudt5_UGPPase_Nudt14"/>
    <property type="match status" value="1"/>
</dbReference>
<feature type="domain" description="Nudix hydrolase" evidence="4">
    <location>
        <begin position="38"/>
        <end position="167"/>
    </location>
</feature>
<dbReference type="OrthoDB" id="177518at2"/>
<dbReference type="EMBL" id="QHKI01000009">
    <property type="protein sequence ID" value="RSM86367.1"/>
    <property type="molecule type" value="Genomic_DNA"/>
</dbReference>
<reference evidence="5 6" key="1">
    <citation type="submission" date="2018-05" db="EMBL/GenBank/DDBJ databases">
        <title>Evolution of GPA BGCs.</title>
        <authorList>
            <person name="Waglechner N."/>
            <person name="Wright G.D."/>
        </authorList>
    </citation>
    <scope>NUCLEOTIDE SEQUENCE [LARGE SCALE GENOMIC DNA]</scope>
    <source>
        <strain evidence="5 6">A82846</strain>
    </source>
</reference>
<feature type="region of interest" description="Disordered" evidence="3">
    <location>
        <begin position="80"/>
        <end position="102"/>
    </location>
</feature>